<dbReference type="GO" id="GO:0005829">
    <property type="term" value="C:cytosol"/>
    <property type="evidence" value="ECO:0007669"/>
    <property type="project" value="TreeGrafter"/>
</dbReference>
<dbReference type="PROSITE" id="PS51192">
    <property type="entry name" value="HELICASE_ATP_BIND_1"/>
    <property type="match status" value="1"/>
</dbReference>
<dbReference type="EMBL" id="JADGJD010000461">
    <property type="protein sequence ID" value="KAJ3050868.1"/>
    <property type="molecule type" value="Genomic_DNA"/>
</dbReference>
<feature type="region of interest" description="Disordered" evidence="3">
    <location>
        <begin position="861"/>
        <end position="888"/>
    </location>
</feature>
<feature type="compositionally biased region" description="Acidic residues" evidence="3">
    <location>
        <begin position="824"/>
        <end position="837"/>
    </location>
</feature>
<dbReference type="GO" id="GO:0005524">
    <property type="term" value="F:ATP binding"/>
    <property type="evidence" value="ECO:0007669"/>
    <property type="project" value="InterPro"/>
</dbReference>
<evidence type="ECO:0000256" key="1">
    <source>
        <dbReference type="ARBA" id="ARBA00022806"/>
    </source>
</evidence>
<evidence type="ECO:0000313" key="6">
    <source>
        <dbReference type="Proteomes" id="UP001212841"/>
    </source>
</evidence>
<keyword evidence="1" id="KW-0067">ATP-binding</keyword>
<dbReference type="InterPro" id="IPR014001">
    <property type="entry name" value="Helicase_ATP-bd"/>
</dbReference>
<evidence type="ECO:0000256" key="3">
    <source>
        <dbReference type="SAM" id="MobiDB-lite"/>
    </source>
</evidence>
<evidence type="ECO:0000313" key="5">
    <source>
        <dbReference type="EMBL" id="KAJ3050868.1"/>
    </source>
</evidence>
<sequence length="925" mass="105837">MPPTFCPAYFYPWPLPAPPLLLLPVHNDNTHREADRLRTESKKQKRDIERLRAELTAERAEREGLRANLQEERNYSTSLRRELTYEKLAREALNGDLQNQRNQKGVLREELVNEKMVQGVLREELEREKGQTGSLRGDLAHRQREEGILRTELEKERCETGTLRAELAKRVKGDGVLHMGLQKERSETGVLRNALVDERSEKKMLRSDLMKERNEKNELLKEKHRRENEHAAFIRKLAFLKNRNRIFTSMLRRNLRELLRRSVIRDDLRAPQIDALEKIGEFVSGGAKRGIVVLPTGVGKTLVAILVPFICASVTDGPIIFTSDRIYLMDELYAQFTGWHKAQGSYDFANSSFAKHKVLPNLETSEKDCFRDPVIVLRTAEKMPYNSFWNREHGPAVAFVTLQILIKDYVRLQGKKSVRTKSTESLKDEDVLEPALIIVDEPQLNLPALNKLSGLFPSTPIIGLTATPPTSLFRNPHQYDLIFETTHAEAVRHGHIKSTLWVSCDLFGEIFVKRPSQKPVLLSPTDLDFAAKRFRKLAVQFHKNPIVQFNFAKAILESLDLRRKADALRMGLPYDDYKKTQLQKYERHFKAHAPHFKILTLQKDDNTEETKRFYAERDVDVLIIVGKLGYGFHSPKTHVVAVTYPIKGVDSLTQILGRGAAIFPDGRVGGSESYFLTLGPAALEKLWHDYKMRCYVGIQATNEAMNEQGLSKSCKVAGYEGDVACSSGAEGWELDVKQIREFRIVERDRLLRNSEDSLSQHIILETGECVAWKRPAWSELRGTVPVANWLQMAARKRNQCSLSLEEKIGNSRLGSRPRRQGSEEGLDDSSDVSDDQLADTRRKRKWQPRSFQGDDLTIAQIVSNSDGDPSKRPDYGNNQGHFDEHPKADMWRKKLGIVDFPDEYKMEVKIRSDGRADAYLYGHPR</sequence>
<keyword evidence="1" id="KW-0347">Helicase</keyword>
<proteinExistence type="predicted"/>
<dbReference type="InterPro" id="IPR050742">
    <property type="entry name" value="Helicase_Restrict-Modif_Enz"/>
</dbReference>
<evidence type="ECO:0000259" key="4">
    <source>
        <dbReference type="PROSITE" id="PS51192"/>
    </source>
</evidence>
<reference evidence="5" key="1">
    <citation type="submission" date="2020-05" db="EMBL/GenBank/DDBJ databases">
        <title>Phylogenomic resolution of chytrid fungi.</title>
        <authorList>
            <person name="Stajich J.E."/>
            <person name="Amses K."/>
            <person name="Simmons R."/>
            <person name="Seto K."/>
            <person name="Myers J."/>
            <person name="Bonds A."/>
            <person name="Quandt C.A."/>
            <person name="Barry K."/>
            <person name="Liu P."/>
            <person name="Grigoriev I."/>
            <person name="Longcore J.E."/>
            <person name="James T.Y."/>
        </authorList>
    </citation>
    <scope>NUCLEOTIDE SEQUENCE</scope>
    <source>
        <strain evidence="5">JEL0318</strain>
    </source>
</reference>
<dbReference type="AlphaFoldDB" id="A0AAD5X1V3"/>
<keyword evidence="1" id="KW-0378">Hydrolase</keyword>
<evidence type="ECO:0000256" key="2">
    <source>
        <dbReference type="SAM" id="Coils"/>
    </source>
</evidence>
<dbReference type="SUPFAM" id="SSF52540">
    <property type="entry name" value="P-loop containing nucleoside triphosphate hydrolases"/>
    <property type="match status" value="1"/>
</dbReference>
<dbReference type="Pfam" id="PF04851">
    <property type="entry name" value="ResIII"/>
    <property type="match status" value="1"/>
</dbReference>
<keyword evidence="2" id="KW-0175">Coiled coil</keyword>
<dbReference type="Gene3D" id="3.40.50.300">
    <property type="entry name" value="P-loop containing nucleotide triphosphate hydrolases"/>
    <property type="match status" value="1"/>
</dbReference>
<comment type="caution">
    <text evidence="5">The sequence shown here is derived from an EMBL/GenBank/DDBJ whole genome shotgun (WGS) entry which is preliminary data.</text>
</comment>
<feature type="domain" description="Helicase ATP-binding" evidence="4">
    <location>
        <begin position="281"/>
        <end position="486"/>
    </location>
</feature>
<dbReference type="Proteomes" id="UP001212841">
    <property type="component" value="Unassembled WGS sequence"/>
</dbReference>
<dbReference type="GO" id="GO:0016787">
    <property type="term" value="F:hydrolase activity"/>
    <property type="evidence" value="ECO:0007669"/>
    <property type="project" value="InterPro"/>
</dbReference>
<gene>
    <name evidence="5" type="ORF">HK097_008148</name>
</gene>
<feature type="coiled-coil region" evidence="2">
    <location>
        <begin position="27"/>
        <end position="110"/>
    </location>
</feature>
<accession>A0AAD5X1V3</accession>
<dbReference type="InterPro" id="IPR006935">
    <property type="entry name" value="Helicase/UvrB_N"/>
</dbReference>
<feature type="coiled-coil region" evidence="2">
    <location>
        <begin position="195"/>
        <end position="229"/>
    </location>
</feature>
<organism evidence="5 6">
    <name type="scientific">Rhizophlyctis rosea</name>
    <dbReference type="NCBI Taxonomy" id="64517"/>
    <lineage>
        <taxon>Eukaryota</taxon>
        <taxon>Fungi</taxon>
        <taxon>Fungi incertae sedis</taxon>
        <taxon>Chytridiomycota</taxon>
        <taxon>Chytridiomycota incertae sedis</taxon>
        <taxon>Chytridiomycetes</taxon>
        <taxon>Rhizophlyctidales</taxon>
        <taxon>Rhizophlyctidaceae</taxon>
        <taxon>Rhizophlyctis</taxon>
    </lineage>
</organism>
<dbReference type="GO" id="GO:0004386">
    <property type="term" value="F:helicase activity"/>
    <property type="evidence" value="ECO:0007669"/>
    <property type="project" value="UniProtKB-KW"/>
</dbReference>
<keyword evidence="1" id="KW-0547">Nucleotide-binding</keyword>
<name>A0AAD5X1V3_9FUNG</name>
<dbReference type="PANTHER" id="PTHR47396">
    <property type="entry name" value="TYPE I RESTRICTION ENZYME ECOKI R PROTEIN"/>
    <property type="match status" value="1"/>
</dbReference>
<keyword evidence="6" id="KW-1185">Reference proteome</keyword>
<feature type="region of interest" description="Disordered" evidence="3">
    <location>
        <begin position="809"/>
        <end position="849"/>
    </location>
</feature>
<dbReference type="PANTHER" id="PTHR47396:SF1">
    <property type="entry name" value="ATP-DEPENDENT HELICASE IRC3-RELATED"/>
    <property type="match status" value="1"/>
</dbReference>
<dbReference type="InterPro" id="IPR027417">
    <property type="entry name" value="P-loop_NTPase"/>
</dbReference>
<protein>
    <recommendedName>
        <fullName evidence="4">Helicase ATP-binding domain-containing protein</fullName>
    </recommendedName>
</protein>
<dbReference type="SMART" id="SM00487">
    <property type="entry name" value="DEXDc"/>
    <property type="match status" value="1"/>
</dbReference>
<dbReference type="GO" id="GO:0003677">
    <property type="term" value="F:DNA binding"/>
    <property type="evidence" value="ECO:0007669"/>
    <property type="project" value="InterPro"/>
</dbReference>